<protein>
    <submittedName>
        <fullName evidence="2">Uncharacterized protein</fullName>
    </submittedName>
</protein>
<reference evidence="2" key="1">
    <citation type="submission" date="2020-03" db="EMBL/GenBank/DDBJ databases">
        <title>The deep terrestrial virosphere.</title>
        <authorList>
            <person name="Holmfeldt K."/>
            <person name="Nilsson E."/>
            <person name="Simone D."/>
            <person name="Lopez-Fernandez M."/>
            <person name="Wu X."/>
            <person name="de Brujin I."/>
            <person name="Lundin D."/>
            <person name="Andersson A."/>
            <person name="Bertilsson S."/>
            <person name="Dopson M."/>
        </authorList>
    </citation>
    <scope>NUCLEOTIDE SEQUENCE</scope>
    <source>
        <strain evidence="2">MM171A02953</strain>
        <strain evidence="1">MM171B00956</strain>
    </source>
</reference>
<dbReference type="EMBL" id="MT143907">
    <property type="protein sequence ID" value="QJH92635.1"/>
    <property type="molecule type" value="Genomic_DNA"/>
</dbReference>
<evidence type="ECO:0000313" key="1">
    <source>
        <dbReference type="EMBL" id="QJB02999.1"/>
    </source>
</evidence>
<accession>A0A6M3X7H6</accession>
<gene>
    <name evidence="2" type="ORF">MM171A02953_0006</name>
    <name evidence="1" type="ORF">MM171B00956_0017</name>
</gene>
<organism evidence="2">
    <name type="scientific">viral metagenome</name>
    <dbReference type="NCBI Taxonomy" id="1070528"/>
    <lineage>
        <taxon>unclassified sequences</taxon>
        <taxon>metagenomes</taxon>
        <taxon>organismal metagenomes</taxon>
    </lineage>
</organism>
<sequence>MVAYSIFSPNSISGIPWLDRAVDNFDQVWPILNKMTPVSDELIFDLAFKEHFRLLQNNYPGFLYGKRVATIKDLERRFNRGISLIRAAGTARILDTIQEGETLIYCGVKITKKDDSIISKEMRTNKNE</sequence>
<dbReference type="AlphaFoldDB" id="A0A6M3X7H6"/>
<name>A0A6M3X7H6_9ZZZZ</name>
<proteinExistence type="predicted"/>
<evidence type="ECO:0000313" key="2">
    <source>
        <dbReference type="EMBL" id="QJH92635.1"/>
    </source>
</evidence>
<dbReference type="EMBL" id="MT143819">
    <property type="protein sequence ID" value="QJB02999.1"/>
    <property type="molecule type" value="Genomic_DNA"/>
</dbReference>